<dbReference type="GO" id="GO:0030257">
    <property type="term" value="C:type III protein secretion system complex"/>
    <property type="evidence" value="ECO:0007669"/>
    <property type="project" value="InterPro"/>
</dbReference>
<dbReference type="NCBIfam" id="TIGR02509">
    <property type="entry name" value="type_III_yopR"/>
    <property type="match status" value="1"/>
</dbReference>
<feature type="region of interest" description="Disordered" evidence="1">
    <location>
        <begin position="1"/>
        <end position="41"/>
    </location>
</feature>
<gene>
    <name evidence="2" type="ORF">BA1DRAFT_00116</name>
</gene>
<evidence type="ECO:0000313" key="2">
    <source>
        <dbReference type="EMBL" id="EYU17335.1"/>
    </source>
</evidence>
<protein>
    <submittedName>
        <fullName evidence="2">Type III secretion effector, YopR family</fullName>
    </submittedName>
</protein>
<dbReference type="InterPro" id="IPR041814">
    <property type="entry name" value="YopR_core"/>
</dbReference>
<keyword evidence="3" id="KW-1185">Reference proteome</keyword>
<organism evidence="2 3">
    <name type="scientific">Photorhabdus aegyptia</name>
    <dbReference type="NCBI Taxonomy" id="2805098"/>
    <lineage>
        <taxon>Bacteria</taxon>
        <taxon>Pseudomonadati</taxon>
        <taxon>Pseudomonadota</taxon>
        <taxon>Gammaproteobacteria</taxon>
        <taxon>Enterobacterales</taxon>
        <taxon>Morganellaceae</taxon>
        <taxon>Photorhabdus</taxon>
    </lineage>
</organism>
<dbReference type="Proteomes" id="UP000023464">
    <property type="component" value="Unassembled WGS sequence"/>
</dbReference>
<dbReference type="AlphaFoldDB" id="A0A022PST4"/>
<name>A0A022PST4_9GAMM</name>
<feature type="compositionally biased region" description="Low complexity" evidence="1">
    <location>
        <begin position="12"/>
        <end position="23"/>
    </location>
</feature>
<dbReference type="SUPFAM" id="SSF140591">
    <property type="entry name" value="Type III secretion system domain"/>
    <property type="match status" value="1"/>
</dbReference>
<proteinExistence type="predicted"/>
<sequence length="188" mass="21652">MDRIEGPSYNTVSQSKVQPSVSSRHQHSFEQALETTPDQQMLKERQQRWLQGESLENVLGDFDPATQRRVTWQWYQASSPDKQPAQRAQLEDKLIAPVQEQLWSQFGGLSLPVNPPLDMPELKKIVREFAPTGRQQETVLLKILGKIEPMPGNEYLSDLIRQELKTLIPRNGMVDNLIRNSHKLDLEE</sequence>
<dbReference type="RefSeq" id="WP_036775267.1">
    <property type="nucleotide sequence ID" value="NZ_CAWLTM010000114.1"/>
</dbReference>
<evidence type="ECO:0000313" key="3">
    <source>
        <dbReference type="Proteomes" id="UP000023464"/>
    </source>
</evidence>
<dbReference type="Gene3D" id="1.10.10.1000">
    <property type="entry name" value="Type III secretion system virulence factor YopR, core domain"/>
    <property type="match status" value="1"/>
</dbReference>
<dbReference type="GO" id="GO:0030254">
    <property type="term" value="P:protein secretion by the type III secretion system"/>
    <property type="evidence" value="ECO:0007669"/>
    <property type="project" value="InterPro"/>
</dbReference>
<evidence type="ECO:0000256" key="1">
    <source>
        <dbReference type="SAM" id="MobiDB-lite"/>
    </source>
</evidence>
<dbReference type="PATRIC" id="fig|1393736.3.peg.111"/>
<reference evidence="2 3" key="1">
    <citation type="submission" date="2014-03" db="EMBL/GenBank/DDBJ databases">
        <title>Draft Genome of Photorhabdus luminescens BA1, an Egyptian Isolate.</title>
        <authorList>
            <person name="Ghazal S."/>
            <person name="Hurst S.G.IV."/>
            <person name="Morris K."/>
            <person name="Thomas K."/>
            <person name="Tisa L.S."/>
        </authorList>
    </citation>
    <scope>NUCLEOTIDE SEQUENCE [LARGE SCALE GENOMIC DNA]</scope>
    <source>
        <strain evidence="2 3">BA1</strain>
    </source>
</reference>
<dbReference type="Pfam" id="PF09025">
    <property type="entry name" value="T3SS_needle_reg"/>
    <property type="match status" value="1"/>
</dbReference>
<dbReference type="InterPro" id="IPR013349">
    <property type="entry name" value="T3SS_YopR"/>
</dbReference>
<comment type="caution">
    <text evidence="2">The sequence shown here is derived from an EMBL/GenBank/DDBJ whole genome shotgun (WGS) entry which is preliminary data.</text>
</comment>
<accession>A0A022PST4</accession>
<dbReference type="EMBL" id="JFGV01000001">
    <property type="protein sequence ID" value="EYU17335.1"/>
    <property type="molecule type" value="Genomic_DNA"/>
</dbReference>